<organism evidence="1 2">
    <name type="scientific">Linum trigynum</name>
    <dbReference type="NCBI Taxonomy" id="586398"/>
    <lineage>
        <taxon>Eukaryota</taxon>
        <taxon>Viridiplantae</taxon>
        <taxon>Streptophyta</taxon>
        <taxon>Embryophyta</taxon>
        <taxon>Tracheophyta</taxon>
        <taxon>Spermatophyta</taxon>
        <taxon>Magnoliopsida</taxon>
        <taxon>eudicotyledons</taxon>
        <taxon>Gunneridae</taxon>
        <taxon>Pentapetalae</taxon>
        <taxon>rosids</taxon>
        <taxon>fabids</taxon>
        <taxon>Malpighiales</taxon>
        <taxon>Linaceae</taxon>
        <taxon>Linum</taxon>
    </lineage>
</organism>
<sequence>MRELLSKGVPFLWPRIKGRRTRLFPPTYQQIVEKFRFRVQIYGLKLWLGKIPKLETTPAYFSATSDGSIWCRWQLATTTPEEIDSLSFRNKKEVRPSVVGGAEVGRRKKLCLLWL</sequence>
<evidence type="ECO:0000313" key="1">
    <source>
        <dbReference type="EMBL" id="CAL1355589.1"/>
    </source>
</evidence>
<protein>
    <submittedName>
        <fullName evidence="1">Uncharacterized protein</fullName>
    </submittedName>
</protein>
<dbReference type="EMBL" id="OZ034813">
    <property type="protein sequence ID" value="CAL1355589.1"/>
    <property type="molecule type" value="Genomic_DNA"/>
</dbReference>
<keyword evidence="2" id="KW-1185">Reference proteome</keyword>
<reference evidence="1 2" key="1">
    <citation type="submission" date="2024-04" db="EMBL/GenBank/DDBJ databases">
        <authorList>
            <person name="Fracassetti M."/>
        </authorList>
    </citation>
    <scope>NUCLEOTIDE SEQUENCE [LARGE SCALE GENOMIC DNA]</scope>
</reference>
<dbReference type="AlphaFoldDB" id="A0AAV2CHT1"/>
<name>A0AAV2CHT1_9ROSI</name>
<gene>
    <name evidence="1" type="ORF">LTRI10_LOCUS3342</name>
</gene>
<proteinExistence type="predicted"/>
<evidence type="ECO:0000313" key="2">
    <source>
        <dbReference type="Proteomes" id="UP001497516"/>
    </source>
</evidence>
<accession>A0AAV2CHT1</accession>
<dbReference type="Proteomes" id="UP001497516">
    <property type="component" value="Chromosome 1"/>
</dbReference>